<proteinExistence type="predicted"/>
<gene>
    <name evidence="1" type="ORF">I4X03_020825</name>
</gene>
<sequence length="198" mass="21926">MIGAILLLAALAAPGCGEIKQYAVGGDYTNASDRRNLALVEAFHFTPDIEALKRSAVRPGENIATTLEHYPNHHRALAAMARLGQRERTARVIGAPWPVDCYFERAVRYRPDDAKVRVVFSNHLLETGRADAALAQMREAVRIDAADPASHYNLGILLVMRGQFHEAELHARKAYERGFPLPALKNKLLEAGYWKAGD</sequence>
<keyword evidence="2" id="KW-1185">Reference proteome</keyword>
<evidence type="ECO:0000313" key="1">
    <source>
        <dbReference type="EMBL" id="MBZ2209721.1"/>
    </source>
</evidence>
<accession>A0ABS7SUW0</accession>
<reference evidence="1 2" key="2">
    <citation type="submission" date="2021-08" db="EMBL/GenBank/DDBJ databases">
        <title>Massilia sp. R798.</title>
        <authorList>
            <person name="Baek J.H."/>
            <person name="Jung H.S."/>
            <person name="Kim K.R."/>
            <person name="Jeon C.O."/>
        </authorList>
    </citation>
    <scope>NUCLEOTIDE SEQUENCE [LARGE SCALE GENOMIC DNA]</scope>
    <source>
        <strain evidence="1 2">R798</strain>
    </source>
</reference>
<protein>
    <submittedName>
        <fullName evidence="1">ABC transporter permease</fullName>
    </submittedName>
</protein>
<evidence type="ECO:0000313" key="2">
    <source>
        <dbReference type="Proteomes" id="UP000809349"/>
    </source>
</evidence>
<dbReference type="RefSeq" id="WP_223470244.1">
    <property type="nucleotide sequence ID" value="NZ_JAFBIL020000009.1"/>
</dbReference>
<organism evidence="1 2">
    <name type="scientific">Massilia soli</name>
    <dbReference type="NCBI Taxonomy" id="2792854"/>
    <lineage>
        <taxon>Bacteria</taxon>
        <taxon>Pseudomonadati</taxon>
        <taxon>Pseudomonadota</taxon>
        <taxon>Betaproteobacteria</taxon>
        <taxon>Burkholderiales</taxon>
        <taxon>Oxalobacteraceae</taxon>
        <taxon>Telluria group</taxon>
        <taxon>Massilia</taxon>
    </lineage>
</organism>
<dbReference type="SUPFAM" id="SSF48452">
    <property type="entry name" value="TPR-like"/>
    <property type="match status" value="1"/>
</dbReference>
<dbReference type="EMBL" id="JAFBIL020000009">
    <property type="protein sequence ID" value="MBZ2209721.1"/>
    <property type="molecule type" value="Genomic_DNA"/>
</dbReference>
<dbReference type="Gene3D" id="1.25.40.10">
    <property type="entry name" value="Tetratricopeptide repeat domain"/>
    <property type="match status" value="1"/>
</dbReference>
<comment type="caution">
    <text evidence="1">The sequence shown here is derived from an EMBL/GenBank/DDBJ whole genome shotgun (WGS) entry which is preliminary data.</text>
</comment>
<reference evidence="1 2" key="1">
    <citation type="submission" date="2021-01" db="EMBL/GenBank/DDBJ databases">
        <authorList>
            <person name="Ruan W."/>
            <person name="Khan S.A."/>
            <person name="Jeon C.O."/>
        </authorList>
    </citation>
    <scope>NUCLEOTIDE SEQUENCE [LARGE SCALE GENOMIC DNA]</scope>
    <source>
        <strain evidence="1 2">R798</strain>
    </source>
</reference>
<name>A0ABS7SUW0_9BURK</name>
<dbReference type="InterPro" id="IPR011990">
    <property type="entry name" value="TPR-like_helical_dom_sf"/>
</dbReference>
<dbReference type="Proteomes" id="UP000809349">
    <property type="component" value="Unassembled WGS sequence"/>
</dbReference>